<dbReference type="FunFam" id="3.30.1610.10:FF:000001">
    <property type="entry name" value="Nuclear pore complex protein Nup98-Nup96"/>
    <property type="match status" value="1"/>
</dbReference>
<evidence type="ECO:0000256" key="16">
    <source>
        <dbReference type="ARBA" id="ARBA00023136"/>
    </source>
</evidence>
<keyword evidence="15" id="KW-0906">Nuclear pore complex</keyword>
<reference evidence="20" key="1">
    <citation type="submission" date="2025-08" db="UniProtKB">
        <authorList>
            <consortium name="Ensembl"/>
        </authorList>
    </citation>
    <scope>IDENTIFICATION</scope>
</reference>
<proteinExistence type="inferred from homology"/>
<dbReference type="PANTHER" id="PTHR23198">
    <property type="entry name" value="NUCLEOPORIN"/>
    <property type="match status" value="1"/>
</dbReference>
<evidence type="ECO:0000256" key="14">
    <source>
        <dbReference type="ARBA" id="ARBA00023010"/>
    </source>
</evidence>
<dbReference type="GO" id="GO:0044614">
    <property type="term" value="C:nuclear pore cytoplasmic filaments"/>
    <property type="evidence" value="ECO:0007669"/>
    <property type="project" value="TreeGrafter"/>
</dbReference>
<sequence length="896" mass="94128">MFNKSFGTPFGGSTGFGTTSTFGQNAGFGTTSGGAFGTSAFGSSNNTGSLFGSTQSKPGGLFGSTTFNQPATSSTSTGFGFGTSTGTSNSLFGTTSTGGSLFSSQNNAFAQNKPAGFGNFGTSTSSGGLFGTTNTTSNPFGSTSGSLFGPTSFTAAPTGTTIKFNPPTGTDTMVKSGVSTNINTKHQCITAMKEYESKSLEELRLEDYQANRKGPTNPVGAGATAGLFGSSTATSSTATGLFGSSTTNTGFSYGQNKTAFGTSKYCLAATAPGQSQTTSLFNKPFGQATTTQNTGFSFGGTSTLGQPNTNTMGLFGVTQPSQPGGLFGTAANTNAGTGFGTGTGLFGQANTGFGVGGSVCLCLCNKERKPSRALFWGFGANTAGNSLFGNKPATGTLGTGLGTGFGTALGAGQTSLFGNTQPKLGGTLGTGAFGAPGFNTSTATLGFGAPQPAVALTDPNASAAQQAVLQQHLNSLTYSPFGDSPLFRNPMSDPKKKEERLKPTNPAAQKALTTPTHYKLTPRPATRVRPKALQSAGSAKSQLFDGLDDDEPSLSNGAFMPKKSIKKLVLKNLNSSNLFSPVSRENEDLASPSEYPENGDRFFLSVPPEENHRQDGEREEEEEAHEVTRFYTNPIAKPIPQSLEGSGHKPHSGVDDTIVALNMRAALRNGLEGSSEDASFQEDSLQEEECCVAGIVLTRAGYYTIPTLEELARLTNDRKECIVTDFTIGRTGYGSIYFEGEVNLTNLNLDEIVHIRRKEVIVYPDDEKKPPIGEGLNRRAEVTLDGVWPTDKTSRCLIKSPERLAEMDYEGRLEAVSRRQGARFKEYRPETGSWVFKVAHFSKYGLQDSDEEEEDRPLKVDTKKLKTTPVPPPGHLPPQQMALNGKPAPPAQKGEF</sequence>
<dbReference type="GO" id="GO:0003723">
    <property type="term" value="F:RNA binding"/>
    <property type="evidence" value="ECO:0007669"/>
    <property type="project" value="TreeGrafter"/>
</dbReference>
<evidence type="ECO:0000256" key="15">
    <source>
        <dbReference type="ARBA" id="ARBA00023132"/>
    </source>
</evidence>
<dbReference type="GO" id="GO:0031965">
    <property type="term" value="C:nuclear membrane"/>
    <property type="evidence" value="ECO:0007669"/>
    <property type="project" value="UniProtKB-SubCell"/>
</dbReference>
<dbReference type="Ensembl" id="ENSZALT00000013908.1">
    <property type="protein sequence ID" value="ENSZALP00000010025.1"/>
    <property type="gene ID" value="ENSZALG00000008216.1"/>
</dbReference>
<dbReference type="GO" id="GO:0008139">
    <property type="term" value="F:nuclear localization sequence binding"/>
    <property type="evidence" value="ECO:0007669"/>
    <property type="project" value="TreeGrafter"/>
</dbReference>
<gene>
    <name evidence="20" type="primary">NUP98</name>
</gene>
<evidence type="ECO:0000256" key="18">
    <source>
        <dbReference type="SAM" id="MobiDB-lite"/>
    </source>
</evidence>
<dbReference type="SUPFAM" id="SSF82215">
    <property type="entry name" value="C-terminal autoproteolytic domain of nucleoporin nup98"/>
    <property type="match status" value="1"/>
</dbReference>
<evidence type="ECO:0000256" key="1">
    <source>
        <dbReference type="ARBA" id="ARBA00004567"/>
    </source>
</evidence>
<keyword evidence="21" id="KW-1185">Reference proteome</keyword>
<evidence type="ECO:0000313" key="21">
    <source>
        <dbReference type="Proteomes" id="UP000694413"/>
    </source>
</evidence>
<feature type="compositionally biased region" description="Basic and acidic residues" evidence="18">
    <location>
        <begin position="493"/>
        <end position="502"/>
    </location>
</feature>
<keyword evidence="10" id="KW-0068">Autocatalytic cleavage</keyword>
<feature type="region of interest" description="Disordered" evidence="18">
    <location>
        <begin position="583"/>
        <end position="624"/>
    </location>
</feature>
<keyword evidence="8" id="KW-0677">Repeat</keyword>
<organism evidence="20 21">
    <name type="scientific">Zonotrichia albicollis</name>
    <name type="common">White-throated sparrow</name>
    <name type="synonym">Fringilla albicollis</name>
    <dbReference type="NCBI Taxonomy" id="44394"/>
    <lineage>
        <taxon>Eukaryota</taxon>
        <taxon>Metazoa</taxon>
        <taxon>Chordata</taxon>
        <taxon>Craniata</taxon>
        <taxon>Vertebrata</taxon>
        <taxon>Euteleostomi</taxon>
        <taxon>Archelosauria</taxon>
        <taxon>Archosauria</taxon>
        <taxon>Dinosauria</taxon>
        <taxon>Saurischia</taxon>
        <taxon>Theropoda</taxon>
        <taxon>Coelurosauria</taxon>
        <taxon>Aves</taxon>
        <taxon>Neognathae</taxon>
        <taxon>Neoaves</taxon>
        <taxon>Telluraves</taxon>
        <taxon>Australaves</taxon>
        <taxon>Passeriformes</taxon>
        <taxon>Passerellidae</taxon>
        <taxon>Zonotrichia</taxon>
    </lineage>
</organism>
<keyword evidence="16" id="KW-0472">Membrane</keyword>
<dbReference type="GO" id="GO:0006606">
    <property type="term" value="P:protein import into nucleus"/>
    <property type="evidence" value="ECO:0007669"/>
    <property type="project" value="TreeGrafter"/>
</dbReference>
<comment type="similarity">
    <text evidence="4">Belongs to the nucleoporin GLFG family.</text>
</comment>
<keyword evidence="6" id="KW-0813">Transport</keyword>
<evidence type="ECO:0000256" key="10">
    <source>
        <dbReference type="ARBA" id="ARBA00022813"/>
    </source>
</evidence>
<evidence type="ECO:0000256" key="4">
    <source>
        <dbReference type="ARBA" id="ARBA00008926"/>
    </source>
</evidence>
<evidence type="ECO:0000256" key="13">
    <source>
        <dbReference type="ARBA" id="ARBA00022927"/>
    </source>
</evidence>
<dbReference type="InterPro" id="IPR025574">
    <property type="entry name" value="Nucleoporin_FG_rpt"/>
</dbReference>
<dbReference type="InterPro" id="IPR037665">
    <property type="entry name" value="Nucleoporin_S59-like"/>
</dbReference>
<dbReference type="InterPro" id="IPR036903">
    <property type="entry name" value="Nup98_auto-Pept-S59_dom_sf"/>
</dbReference>
<dbReference type="PROSITE" id="PS51434">
    <property type="entry name" value="NUP_C"/>
    <property type="match status" value="1"/>
</dbReference>
<keyword evidence="9" id="KW-0378">Hydrolase</keyword>
<feature type="region of interest" description="Disordered" evidence="18">
    <location>
        <begin position="847"/>
        <end position="896"/>
    </location>
</feature>
<evidence type="ECO:0000256" key="7">
    <source>
        <dbReference type="ARBA" id="ARBA00022670"/>
    </source>
</evidence>
<evidence type="ECO:0000256" key="9">
    <source>
        <dbReference type="ARBA" id="ARBA00022801"/>
    </source>
</evidence>
<keyword evidence="12" id="KW-0720">Serine protease</keyword>
<dbReference type="Proteomes" id="UP000694413">
    <property type="component" value="Unassembled WGS sequence"/>
</dbReference>
<dbReference type="FunFam" id="1.10.10.2360:FF:000001">
    <property type="entry name" value="Nuclear pore complex protein Nup98-Nup96"/>
    <property type="match status" value="1"/>
</dbReference>
<dbReference type="GO" id="GO:0000973">
    <property type="term" value="P:post-transcriptional tethering of RNA polymerase II gene DNA at nuclear periphery"/>
    <property type="evidence" value="ECO:0007669"/>
    <property type="project" value="TreeGrafter"/>
</dbReference>
<comment type="subcellular location">
    <subcellularLocation>
        <location evidence="2">Nucleus membrane</location>
        <topology evidence="2">Peripheral membrane protein</topology>
        <orientation evidence="2">Nucleoplasmic side</orientation>
    </subcellularLocation>
    <subcellularLocation>
        <location evidence="1">Nucleus</location>
        <location evidence="1">Nuclear pore complex</location>
    </subcellularLocation>
    <subcellularLocation>
        <location evidence="3">Nucleus</location>
        <location evidence="3">Nucleoplasm</location>
    </subcellularLocation>
</comment>
<keyword evidence="17" id="KW-0539">Nucleus</keyword>
<keyword evidence="11" id="KW-0509">mRNA transport</keyword>
<dbReference type="GO" id="GO:0034398">
    <property type="term" value="P:telomere tethering at nuclear periphery"/>
    <property type="evidence" value="ECO:0007669"/>
    <property type="project" value="TreeGrafter"/>
</dbReference>
<dbReference type="GO" id="GO:0005654">
    <property type="term" value="C:nucleoplasm"/>
    <property type="evidence" value="ECO:0007669"/>
    <property type="project" value="UniProtKB-SubCell"/>
</dbReference>
<evidence type="ECO:0000259" key="19">
    <source>
        <dbReference type="PROSITE" id="PS51434"/>
    </source>
</evidence>
<dbReference type="Gene3D" id="3.30.1610.10">
    <property type="entry name" value="Peptidase S59, nucleoporin"/>
    <property type="match status" value="1"/>
</dbReference>
<dbReference type="GO" id="GO:0006405">
    <property type="term" value="P:RNA export from nucleus"/>
    <property type="evidence" value="ECO:0007669"/>
    <property type="project" value="TreeGrafter"/>
</dbReference>
<evidence type="ECO:0000256" key="12">
    <source>
        <dbReference type="ARBA" id="ARBA00022825"/>
    </source>
</evidence>
<dbReference type="Pfam" id="PF21240">
    <property type="entry name" value="Nup98_GLEBS"/>
    <property type="match status" value="1"/>
</dbReference>
<dbReference type="GO" id="GO:0051028">
    <property type="term" value="P:mRNA transport"/>
    <property type="evidence" value="ECO:0007669"/>
    <property type="project" value="UniProtKB-KW"/>
</dbReference>
<keyword evidence="14" id="KW-0811">Translocation</keyword>
<dbReference type="AlphaFoldDB" id="A0A8D2MKH2"/>
<evidence type="ECO:0000256" key="6">
    <source>
        <dbReference type="ARBA" id="ARBA00022448"/>
    </source>
</evidence>
<feature type="domain" description="Peptidase S59" evidence="19">
    <location>
        <begin position="699"/>
        <end position="841"/>
    </location>
</feature>
<keyword evidence="13" id="KW-0653">Protein transport</keyword>
<reference evidence="20" key="2">
    <citation type="submission" date="2025-09" db="UniProtKB">
        <authorList>
            <consortium name="Ensembl"/>
        </authorList>
    </citation>
    <scope>IDENTIFICATION</scope>
</reference>
<protein>
    <recommendedName>
        <fullName evidence="5">Nuclear pore complex protein Nup98-Nup96</fullName>
    </recommendedName>
</protein>
<keyword evidence="7" id="KW-0645">Protease</keyword>
<name>A0A8D2MKH2_ZONAL</name>
<evidence type="ECO:0000256" key="3">
    <source>
        <dbReference type="ARBA" id="ARBA00004642"/>
    </source>
</evidence>
<accession>A0A8D2MKH2</accession>
<dbReference type="GO" id="GO:0006508">
    <property type="term" value="P:proteolysis"/>
    <property type="evidence" value="ECO:0007669"/>
    <property type="project" value="UniProtKB-KW"/>
</dbReference>
<dbReference type="GO" id="GO:0017056">
    <property type="term" value="F:structural constituent of nuclear pore"/>
    <property type="evidence" value="ECO:0007669"/>
    <property type="project" value="InterPro"/>
</dbReference>
<evidence type="ECO:0000256" key="17">
    <source>
        <dbReference type="ARBA" id="ARBA00023242"/>
    </source>
</evidence>
<dbReference type="GO" id="GO:0008236">
    <property type="term" value="F:serine-type peptidase activity"/>
    <property type="evidence" value="ECO:0007669"/>
    <property type="project" value="UniProtKB-KW"/>
</dbReference>
<dbReference type="PANTHER" id="PTHR23198:SF6">
    <property type="entry name" value="NUCLEAR PORE COMPLEX PROTEIN NUP98-NUP96"/>
    <property type="match status" value="1"/>
</dbReference>
<dbReference type="InterPro" id="IPR007230">
    <property type="entry name" value="Nup98_auto-Pept-S59_dom"/>
</dbReference>
<evidence type="ECO:0000313" key="20">
    <source>
        <dbReference type="Ensembl" id="ENSZALP00000010025.1"/>
    </source>
</evidence>
<dbReference type="Pfam" id="PF13634">
    <property type="entry name" value="Nucleoporin_FG"/>
    <property type="match status" value="3"/>
</dbReference>
<dbReference type="Pfam" id="PF04096">
    <property type="entry name" value="Nucleoporin2"/>
    <property type="match status" value="1"/>
</dbReference>
<feature type="region of interest" description="Disordered" evidence="18">
    <location>
        <begin position="479"/>
        <end position="549"/>
    </location>
</feature>
<evidence type="ECO:0000256" key="5">
    <source>
        <dbReference type="ARBA" id="ARBA00013472"/>
    </source>
</evidence>
<evidence type="ECO:0000256" key="11">
    <source>
        <dbReference type="ARBA" id="ARBA00022816"/>
    </source>
</evidence>
<evidence type="ECO:0000256" key="8">
    <source>
        <dbReference type="ARBA" id="ARBA00022737"/>
    </source>
</evidence>
<dbReference type="Gene3D" id="1.10.10.2360">
    <property type="match status" value="1"/>
</dbReference>
<evidence type="ECO:0000256" key="2">
    <source>
        <dbReference type="ARBA" id="ARBA00004620"/>
    </source>
</evidence>